<keyword evidence="3" id="KW-1185">Reference proteome</keyword>
<evidence type="ECO:0000313" key="2">
    <source>
        <dbReference type="EMBL" id="GFS45592.1"/>
    </source>
</evidence>
<protein>
    <recommendedName>
        <fullName evidence="4">Transposase</fullName>
    </recommendedName>
</protein>
<evidence type="ECO:0000256" key="1">
    <source>
        <dbReference type="SAM" id="SignalP"/>
    </source>
</evidence>
<dbReference type="Proteomes" id="UP000886998">
    <property type="component" value="Unassembled WGS sequence"/>
</dbReference>
<dbReference type="EMBL" id="BMAV01025884">
    <property type="protein sequence ID" value="GFS45592.1"/>
    <property type="molecule type" value="Genomic_DNA"/>
</dbReference>
<dbReference type="AlphaFoldDB" id="A0A8X6J8D2"/>
<feature type="signal peptide" evidence="1">
    <location>
        <begin position="1"/>
        <end position="23"/>
    </location>
</feature>
<feature type="chain" id="PRO_5036464350" description="Transposase" evidence="1">
    <location>
        <begin position="24"/>
        <end position="182"/>
    </location>
</feature>
<organism evidence="2 3">
    <name type="scientific">Trichonephila inaurata madagascariensis</name>
    <dbReference type="NCBI Taxonomy" id="2747483"/>
    <lineage>
        <taxon>Eukaryota</taxon>
        <taxon>Metazoa</taxon>
        <taxon>Ecdysozoa</taxon>
        <taxon>Arthropoda</taxon>
        <taxon>Chelicerata</taxon>
        <taxon>Arachnida</taxon>
        <taxon>Araneae</taxon>
        <taxon>Araneomorphae</taxon>
        <taxon>Entelegynae</taxon>
        <taxon>Araneoidea</taxon>
        <taxon>Nephilidae</taxon>
        <taxon>Trichonephila</taxon>
        <taxon>Trichonephila inaurata</taxon>
    </lineage>
</organism>
<reference evidence="2" key="1">
    <citation type="submission" date="2020-08" db="EMBL/GenBank/DDBJ databases">
        <title>Multicomponent nature underlies the extraordinary mechanical properties of spider dragline silk.</title>
        <authorList>
            <person name="Kono N."/>
            <person name="Nakamura H."/>
            <person name="Mori M."/>
            <person name="Yoshida Y."/>
            <person name="Ohtoshi R."/>
            <person name="Malay A.D."/>
            <person name="Moran D.A.P."/>
            <person name="Tomita M."/>
            <person name="Numata K."/>
            <person name="Arakawa K."/>
        </authorList>
    </citation>
    <scope>NUCLEOTIDE SEQUENCE</scope>
</reference>
<accession>A0A8X6J8D2</accession>
<proteinExistence type="predicted"/>
<dbReference type="OrthoDB" id="6473117at2759"/>
<gene>
    <name evidence="2" type="ORF">TNIN_254871</name>
</gene>
<name>A0A8X6J8D2_9ARAC</name>
<keyword evidence="1" id="KW-0732">Signal</keyword>
<sequence>MALSFILEIALHLMHWVFYCASGHDMPSLFDILIFEVGMEIIRDFYFNPHCTFETGTENPLSLDTTVGTKDNMAIPRVRSTTIYAICRGLDLKAELAPFLDSNQEPTPTKPKKSQHILTPPGVYSFTVFKMCEALELKAVLRPLNERPVFKNKKLRPVPSVHSAAVFHMCQALKLDVQLAKI</sequence>
<evidence type="ECO:0000313" key="3">
    <source>
        <dbReference type="Proteomes" id="UP000886998"/>
    </source>
</evidence>
<comment type="caution">
    <text evidence="2">The sequence shown here is derived from an EMBL/GenBank/DDBJ whole genome shotgun (WGS) entry which is preliminary data.</text>
</comment>
<evidence type="ECO:0008006" key="4">
    <source>
        <dbReference type="Google" id="ProtNLM"/>
    </source>
</evidence>